<proteinExistence type="predicted"/>
<protein>
    <submittedName>
        <fullName evidence="2">Uncharacterized protein</fullName>
    </submittedName>
</protein>
<evidence type="ECO:0000313" key="3">
    <source>
        <dbReference type="Proteomes" id="UP000008311"/>
    </source>
</evidence>
<dbReference type="EMBL" id="EQ979161">
    <property type="protein sequence ID" value="EEF25672.1"/>
    <property type="molecule type" value="Genomic_DNA"/>
</dbReference>
<feature type="compositionally biased region" description="Basic and acidic residues" evidence="1">
    <location>
        <begin position="53"/>
        <end position="70"/>
    </location>
</feature>
<gene>
    <name evidence="2" type="ORF">RCOM_1928140</name>
</gene>
<feature type="compositionally biased region" description="Polar residues" evidence="1">
    <location>
        <begin position="31"/>
        <end position="40"/>
    </location>
</feature>
<sequence>MEAVEQWIHKEVEELAEEVGLQGRRHRRHQSQTTTDSTMIETAPPNDVESSNSDDHGELESGIALDKDRGNLGLDHLTNKM</sequence>
<organism evidence="2 3">
    <name type="scientific">Ricinus communis</name>
    <name type="common">Castor bean</name>
    <dbReference type="NCBI Taxonomy" id="3988"/>
    <lineage>
        <taxon>Eukaryota</taxon>
        <taxon>Viridiplantae</taxon>
        <taxon>Streptophyta</taxon>
        <taxon>Embryophyta</taxon>
        <taxon>Tracheophyta</taxon>
        <taxon>Spermatophyta</taxon>
        <taxon>Magnoliopsida</taxon>
        <taxon>eudicotyledons</taxon>
        <taxon>Gunneridae</taxon>
        <taxon>Pentapetalae</taxon>
        <taxon>rosids</taxon>
        <taxon>fabids</taxon>
        <taxon>Malpighiales</taxon>
        <taxon>Euphorbiaceae</taxon>
        <taxon>Acalyphoideae</taxon>
        <taxon>Acalypheae</taxon>
        <taxon>Ricinus</taxon>
    </lineage>
</organism>
<dbReference type="AlphaFoldDB" id="B9TEP2"/>
<accession>B9TEP2</accession>
<feature type="non-terminal residue" evidence="2">
    <location>
        <position position="81"/>
    </location>
</feature>
<reference evidence="3" key="1">
    <citation type="journal article" date="2010" name="Nat. Biotechnol.">
        <title>Draft genome sequence of the oilseed species Ricinus communis.</title>
        <authorList>
            <person name="Chan A.P."/>
            <person name="Crabtree J."/>
            <person name="Zhao Q."/>
            <person name="Lorenzi H."/>
            <person name="Orvis J."/>
            <person name="Puiu D."/>
            <person name="Melake-Berhan A."/>
            <person name="Jones K.M."/>
            <person name="Redman J."/>
            <person name="Chen G."/>
            <person name="Cahoon E.B."/>
            <person name="Gedil M."/>
            <person name="Stanke M."/>
            <person name="Haas B.J."/>
            <person name="Wortman J.R."/>
            <person name="Fraser-Liggett C.M."/>
            <person name="Ravel J."/>
            <person name="Rabinowicz P.D."/>
        </authorList>
    </citation>
    <scope>NUCLEOTIDE SEQUENCE [LARGE SCALE GENOMIC DNA]</scope>
    <source>
        <strain evidence="3">cv. Hale</strain>
    </source>
</reference>
<evidence type="ECO:0000313" key="2">
    <source>
        <dbReference type="EMBL" id="EEF25672.1"/>
    </source>
</evidence>
<dbReference type="InParanoid" id="B9TEP2"/>
<keyword evidence="3" id="KW-1185">Reference proteome</keyword>
<evidence type="ECO:0000256" key="1">
    <source>
        <dbReference type="SAM" id="MobiDB-lite"/>
    </source>
</evidence>
<name>B9TEP2_RICCO</name>
<dbReference type="Proteomes" id="UP000008311">
    <property type="component" value="Unassembled WGS sequence"/>
</dbReference>
<feature type="region of interest" description="Disordered" evidence="1">
    <location>
        <begin position="19"/>
        <end position="81"/>
    </location>
</feature>